<keyword evidence="4" id="KW-0812">Transmembrane</keyword>
<dbReference type="Pfam" id="PF00069">
    <property type="entry name" value="Pkinase"/>
    <property type="match status" value="1"/>
</dbReference>
<organism evidence="11 12">
    <name type="scientific">Fraxinus pennsylvanica</name>
    <dbReference type="NCBI Taxonomy" id="56036"/>
    <lineage>
        <taxon>Eukaryota</taxon>
        <taxon>Viridiplantae</taxon>
        <taxon>Streptophyta</taxon>
        <taxon>Embryophyta</taxon>
        <taxon>Tracheophyta</taxon>
        <taxon>Spermatophyta</taxon>
        <taxon>Magnoliopsida</taxon>
        <taxon>eudicotyledons</taxon>
        <taxon>Gunneridae</taxon>
        <taxon>Pentapetalae</taxon>
        <taxon>asterids</taxon>
        <taxon>lamiids</taxon>
        <taxon>Lamiales</taxon>
        <taxon>Oleaceae</taxon>
        <taxon>Oleeae</taxon>
        <taxon>Fraxinus</taxon>
    </lineage>
</organism>
<evidence type="ECO:0000313" key="12">
    <source>
        <dbReference type="Proteomes" id="UP000834106"/>
    </source>
</evidence>
<dbReference type="InterPro" id="IPR051809">
    <property type="entry name" value="Plant_receptor-like_S/T_kinase"/>
</dbReference>
<dbReference type="PANTHER" id="PTHR27008:SF585">
    <property type="entry name" value="PROTEIN KINASE DOMAIN-CONTAINING PROTEIN"/>
    <property type="match status" value="1"/>
</dbReference>
<evidence type="ECO:0000256" key="4">
    <source>
        <dbReference type="ARBA" id="ARBA00022692"/>
    </source>
</evidence>
<dbReference type="InterPro" id="IPR003591">
    <property type="entry name" value="Leu-rich_rpt_typical-subtyp"/>
</dbReference>
<evidence type="ECO:0000256" key="7">
    <source>
        <dbReference type="ARBA" id="ARBA00022989"/>
    </source>
</evidence>
<dbReference type="FunFam" id="3.80.10.10:FF:000041">
    <property type="entry name" value="LRR receptor-like serine/threonine-protein kinase ERECTA"/>
    <property type="match status" value="1"/>
</dbReference>
<keyword evidence="7" id="KW-1133">Transmembrane helix</keyword>
<dbReference type="PROSITE" id="PS50011">
    <property type="entry name" value="PROTEIN_KINASE_DOM"/>
    <property type="match status" value="1"/>
</dbReference>
<dbReference type="Gene3D" id="1.10.510.10">
    <property type="entry name" value="Transferase(Phosphotransferase) domain 1"/>
    <property type="match status" value="1"/>
</dbReference>
<dbReference type="InterPro" id="IPR001611">
    <property type="entry name" value="Leu-rich_rpt"/>
</dbReference>
<name>A0AAD2DXP0_9LAMI</name>
<dbReference type="GO" id="GO:0004672">
    <property type="term" value="F:protein kinase activity"/>
    <property type="evidence" value="ECO:0007669"/>
    <property type="project" value="InterPro"/>
</dbReference>
<dbReference type="GO" id="GO:0051707">
    <property type="term" value="P:response to other organism"/>
    <property type="evidence" value="ECO:0007669"/>
    <property type="project" value="UniProtKB-ARBA"/>
</dbReference>
<gene>
    <name evidence="11" type="ORF">FPE_LOCUS16631</name>
</gene>
<dbReference type="GO" id="GO:0005886">
    <property type="term" value="C:plasma membrane"/>
    <property type="evidence" value="ECO:0007669"/>
    <property type="project" value="UniProtKB-SubCell"/>
</dbReference>
<proteinExistence type="predicted"/>
<protein>
    <recommendedName>
        <fullName evidence="10">Protein kinase domain-containing protein</fullName>
    </recommendedName>
</protein>
<dbReference type="SUPFAM" id="SSF56112">
    <property type="entry name" value="Protein kinase-like (PK-like)"/>
    <property type="match status" value="1"/>
</dbReference>
<keyword evidence="8" id="KW-0472">Membrane</keyword>
<evidence type="ECO:0000256" key="3">
    <source>
        <dbReference type="ARBA" id="ARBA00022614"/>
    </source>
</evidence>
<accession>A0AAD2DXP0</accession>
<dbReference type="AlphaFoldDB" id="A0AAD2DXP0"/>
<evidence type="ECO:0000256" key="5">
    <source>
        <dbReference type="ARBA" id="ARBA00022729"/>
    </source>
</evidence>
<evidence type="ECO:0000259" key="10">
    <source>
        <dbReference type="PROSITE" id="PS50011"/>
    </source>
</evidence>
<dbReference type="SMART" id="SM00369">
    <property type="entry name" value="LRR_TYP"/>
    <property type="match status" value="6"/>
</dbReference>
<evidence type="ECO:0000256" key="9">
    <source>
        <dbReference type="ARBA" id="ARBA00023180"/>
    </source>
</evidence>
<sequence>MLDLNTNSISGNLPSSIANGLPDLELLYLEGNRLSGEIPTSVSNFSKLTSLDLSYNSFSGQVPMNLGNLQNLQKLRFDNNELTNDPSMPELDFLISLKNCRNLKIIWMGFNSFNGILPKSLGNLSTSVESFTADYCGIKGIIPNEIGNISSLMELDLRGNELTGTIPEALGQLRKLQKLRLDFNKLGESVPFNLCKLTNLYYLGLRNNRLSQHLPTCLGNLTALQEIYLDYNSLTSTIPSTLWTNKEIQILSLAYNLLNGSLASEIGTIASMRELNLSDEDMVAHVGDFGISKLLTTDQRISITKTLGTIGYMAPEYGSTGLISTMADVYSYGIMLMETITKKKPTDDMFAGEFTMRKWVFESFPDAIMQIVDVDLVNAVEENIGAKESCFRSIMGLALECTVHWPNERLNMKDVLTRLVKIKTEFCKA</sequence>
<evidence type="ECO:0000256" key="8">
    <source>
        <dbReference type="ARBA" id="ARBA00023136"/>
    </source>
</evidence>
<dbReference type="Proteomes" id="UP000834106">
    <property type="component" value="Chromosome 10"/>
</dbReference>
<dbReference type="Pfam" id="PF13855">
    <property type="entry name" value="LRR_8"/>
    <property type="match status" value="2"/>
</dbReference>
<dbReference type="GO" id="GO:0006952">
    <property type="term" value="P:defense response"/>
    <property type="evidence" value="ECO:0007669"/>
    <property type="project" value="UniProtKB-ARBA"/>
</dbReference>
<keyword evidence="5" id="KW-0732">Signal</keyword>
<evidence type="ECO:0000313" key="11">
    <source>
        <dbReference type="EMBL" id="CAI9769659.1"/>
    </source>
</evidence>
<dbReference type="Pfam" id="PF00560">
    <property type="entry name" value="LRR_1"/>
    <property type="match status" value="3"/>
</dbReference>
<evidence type="ECO:0000256" key="6">
    <source>
        <dbReference type="ARBA" id="ARBA00022737"/>
    </source>
</evidence>
<dbReference type="InterPro" id="IPR011009">
    <property type="entry name" value="Kinase-like_dom_sf"/>
</dbReference>
<dbReference type="InterPro" id="IPR000719">
    <property type="entry name" value="Prot_kinase_dom"/>
</dbReference>
<dbReference type="PANTHER" id="PTHR27008">
    <property type="entry name" value="OS04G0122200 PROTEIN"/>
    <property type="match status" value="1"/>
</dbReference>
<dbReference type="Gene3D" id="3.80.10.10">
    <property type="entry name" value="Ribonuclease Inhibitor"/>
    <property type="match status" value="3"/>
</dbReference>
<keyword evidence="6" id="KW-0677">Repeat</keyword>
<evidence type="ECO:0000256" key="1">
    <source>
        <dbReference type="ARBA" id="ARBA00004236"/>
    </source>
</evidence>
<evidence type="ECO:0000256" key="2">
    <source>
        <dbReference type="ARBA" id="ARBA00022475"/>
    </source>
</evidence>
<reference evidence="11" key="1">
    <citation type="submission" date="2023-05" db="EMBL/GenBank/DDBJ databases">
        <authorList>
            <person name="Huff M."/>
        </authorList>
    </citation>
    <scope>NUCLEOTIDE SEQUENCE</scope>
</reference>
<keyword evidence="12" id="KW-1185">Reference proteome</keyword>
<keyword evidence="2" id="KW-1003">Cell membrane</keyword>
<dbReference type="SUPFAM" id="SSF52047">
    <property type="entry name" value="RNI-like"/>
    <property type="match status" value="1"/>
</dbReference>
<comment type="subcellular location">
    <subcellularLocation>
        <location evidence="1">Cell membrane</location>
    </subcellularLocation>
</comment>
<dbReference type="FunFam" id="3.80.10.10:FF:000383">
    <property type="entry name" value="Leucine-rich repeat receptor protein kinase EMS1"/>
    <property type="match status" value="1"/>
</dbReference>
<keyword evidence="3" id="KW-0433">Leucine-rich repeat</keyword>
<feature type="domain" description="Protein kinase" evidence="10">
    <location>
        <begin position="110"/>
        <end position="427"/>
    </location>
</feature>
<keyword evidence="9" id="KW-0325">Glycoprotein</keyword>
<dbReference type="EMBL" id="OU503045">
    <property type="protein sequence ID" value="CAI9769659.1"/>
    <property type="molecule type" value="Genomic_DNA"/>
</dbReference>
<dbReference type="InterPro" id="IPR032675">
    <property type="entry name" value="LRR_dom_sf"/>
</dbReference>
<dbReference type="GO" id="GO:0005524">
    <property type="term" value="F:ATP binding"/>
    <property type="evidence" value="ECO:0007669"/>
    <property type="project" value="InterPro"/>
</dbReference>